<evidence type="ECO:0000313" key="2">
    <source>
        <dbReference type="Proteomes" id="UP000027135"/>
    </source>
</evidence>
<accession>A0A067QI37</accession>
<organism evidence="1 2">
    <name type="scientific">Zootermopsis nevadensis</name>
    <name type="common">Dampwood termite</name>
    <dbReference type="NCBI Taxonomy" id="136037"/>
    <lineage>
        <taxon>Eukaryota</taxon>
        <taxon>Metazoa</taxon>
        <taxon>Ecdysozoa</taxon>
        <taxon>Arthropoda</taxon>
        <taxon>Hexapoda</taxon>
        <taxon>Insecta</taxon>
        <taxon>Pterygota</taxon>
        <taxon>Neoptera</taxon>
        <taxon>Polyneoptera</taxon>
        <taxon>Dictyoptera</taxon>
        <taxon>Blattodea</taxon>
        <taxon>Blattoidea</taxon>
        <taxon>Termitoidae</taxon>
        <taxon>Termopsidae</taxon>
        <taxon>Zootermopsis</taxon>
    </lineage>
</organism>
<dbReference type="EMBL" id="KK853360">
    <property type="protein sequence ID" value="KDR08156.1"/>
    <property type="molecule type" value="Genomic_DNA"/>
</dbReference>
<gene>
    <name evidence="1" type="ORF">L798_01895</name>
</gene>
<name>A0A067QI37_ZOONE</name>
<protein>
    <submittedName>
        <fullName evidence="1">Uncharacterized protein</fullName>
    </submittedName>
</protein>
<evidence type="ECO:0000313" key="1">
    <source>
        <dbReference type="EMBL" id="KDR08156.1"/>
    </source>
</evidence>
<dbReference type="InParanoid" id="A0A067QI37"/>
<dbReference type="Proteomes" id="UP000027135">
    <property type="component" value="Unassembled WGS sequence"/>
</dbReference>
<reference evidence="1 2" key="1">
    <citation type="journal article" date="2014" name="Nat. Commun.">
        <title>Molecular traces of alternative social organization in a termite genome.</title>
        <authorList>
            <person name="Terrapon N."/>
            <person name="Li C."/>
            <person name="Robertson H.M."/>
            <person name="Ji L."/>
            <person name="Meng X."/>
            <person name="Booth W."/>
            <person name="Chen Z."/>
            <person name="Childers C.P."/>
            <person name="Glastad K.M."/>
            <person name="Gokhale K."/>
            <person name="Gowin J."/>
            <person name="Gronenberg W."/>
            <person name="Hermansen R.A."/>
            <person name="Hu H."/>
            <person name="Hunt B.G."/>
            <person name="Huylmans A.K."/>
            <person name="Khalil S.M."/>
            <person name="Mitchell R.D."/>
            <person name="Munoz-Torres M.C."/>
            <person name="Mustard J.A."/>
            <person name="Pan H."/>
            <person name="Reese J.T."/>
            <person name="Scharf M.E."/>
            <person name="Sun F."/>
            <person name="Vogel H."/>
            <person name="Xiao J."/>
            <person name="Yang W."/>
            <person name="Yang Z."/>
            <person name="Yang Z."/>
            <person name="Zhou J."/>
            <person name="Zhu J."/>
            <person name="Brent C.S."/>
            <person name="Elsik C.G."/>
            <person name="Goodisman M.A."/>
            <person name="Liberles D.A."/>
            <person name="Roe R.M."/>
            <person name="Vargo E.L."/>
            <person name="Vilcinskas A."/>
            <person name="Wang J."/>
            <person name="Bornberg-Bauer E."/>
            <person name="Korb J."/>
            <person name="Zhang G."/>
            <person name="Liebig J."/>
        </authorList>
    </citation>
    <scope>NUCLEOTIDE SEQUENCE [LARGE SCALE GENOMIC DNA]</scope>
    <source>
        <tissue evidence="1">Whole organism</tissue>
    </source>
</reference>
<proteinExistence type="predicted"/>
<sequence>MKNVGTRSTETLSVIPFSTLYGDNYGNPSSFNGVPMIGVTTGVEFLASLPIIHRRLQTPLLVLVWRHDTRRRFYNFVSNVISRHVCGKFSPPINTAKLAIATFSAATPGVDFVI</sequence>
<keyword evidence="2" id="KW-1185">Reference proteome</keyword>
<dbReference type="AlphaFoldDB" id="A0A067QI37"/>